<sequence length="363" mass="40225">MTGLAENYQSTQSISHGHTFHIVADLQWIWDSFQGGAEQLSAQWQFKHDLGLWPIPHLDDKDALWIDPASLVANNAWLERQGQPPITLLAPPQDWIGGLSRLFLGREVVLRSVAEILDMDEFGDELGDRPWSQPNEGRISGFRAARRTLSQLKHDLRGNTDHQSPRDSALASADPTSPAPLDSVLMLHGHLDGITEEWMVAALDGKAFAASPYCIHCGNPSRGSTDSEEIVTIFDLRDHSCSEDIHFDERHHQEALGIVADALEQTHASNDFAGMLNIAFRDKKPPAILEISPLWCSGPYGFSAQELAMILKAIASSRIPPSASGQEGSRSIPCPDVSRAVTAMKVFKPGRWMIEHYAQRYIR</sequence>
<proteinExistence type="predicted"/>
<evidence type="ECO:0000313" key="3">
    <source>
        <dbReference type="Proteomes" id="UP000216451"/>
    </source>
</evidence>
<evidence type="ECO:0008006" key="4">
    <source>
        <dbReference type="Google" id="ProtNLM"/>
    </source>
</evidence>
<feature type="compositionally biased region" description="Basic and acidic residues" evidence="1">
    <location>
        <begin position="155"/>
        <end position="165"/>
    </location>
</feature>
<reference evidence="2 3" key="1">
    <citation type="journal article" date="2017" name="BMC Genomics">
        <title>Comparative genomic and phylogenomic analyses of the Bifidobacteriaceae family.</title>
        <authorList>
            <person name="Lugli G.A."/>
            <person name="Milani C."/>
            <person name="Turroni F."/>
            <person name="Duranti S."/>
            <person name="Mancabelli L."/>
            <person name="Mangifesta M."/>
            <person name="Ferrario C."/>
            <person name="Modesto M."/>
            <person name="Mattarelli P."/>
            <person name="Jiri K."/>
            <person name="van Sinderen D."/>
            <person name="Ventura M."/>
        </authorList>
    </citation>
    <scope>NUCLEOTIDE SEQUENCE [LARGE SCALE GENOMIC DNA]</scope>
    <source>
        <strain evidence="2 3">LMG 28769</strain>
    </source>
</reference>
<protein>
    <recommendedName>
        <fullName evidence="4">ATP-grasp domain-containing protein</fullName>
    </recommendedName>
</protein>
<name>A0A261G8I0_9BIFI</name>
<dbReference type="GeneID" id="98295052"/>
<dbReference type="OrthoDB" id="3227458at2"/>
<dbReference type="AlphaFoldDB" id="A0A261G8I0"/>
<keyword evidence="3" id="KW-1185">Reference proteome</keyword>
<dbReference type="RefSeq" id="WP_094692375.1">
    <property type="nucleotide sequence ID" value="NZ_JBDNSG010000020.1"/>
</dbReference>
<feature type="region of interest" description="Disordered" evidence="1">
    <location>
        <begin position="155"/>
        <end position="176"/>
    </location>
</feature>
<evidence type="ECO:0000256" key="1">
    <source>
        <dbReference type="SAM" id="MobiDB-lite"/>
    </source>
</evidence>
<dbReference type="EMBL" id="MWXA01000003">
    <property type="protein sequence ID" value="OZG67728.1"/>
    <property type="molecule type" value="Genomic_DNA"/>
</dbReference>
<dbReference type="Proteomes" id="UP000216451">
    <property type="component" value="Unassembled WGS sequence"/>
</dbReference>
<comment type="caution">
    <text evidence="2">The sequence shown here is derived from an EMBL/GenBank/DDBJ whole genome shotgun (WGS) entry which is preliminary data.</text>
</comment>
<accession>A0A261G8I0</accession>
<gene>
    <name evidence="2" type="ORF">BAQU_0372</name>
</gene>
<organism evidence="2 3">
    <name type="scientific">Bifidobacterium aquikefiri</name>
    <dbReference type="NCBI Taxonomy" id="1653207"/>
    <lineage>
        <taxon>Bacteria</taxon>
        <taxon>Bacillati</taxon>
        <taxon>Actinomycetota</taxon>
        <taxon>Actinomycetes</taxon>
        <taxon>Bifidobacteriales</taxon>
        <taxon>Bifidobacteriaceae</taxon>
        <taxon>Bifidobacterium</taxon>
    </lineage>
</organism>
<evidence type="ECO:0000313" key="2">
    <source>
        <dbReference type="EMBL" id="OZG67728.1"/>
    </source>
</evidence>